<evidence type="ECO:0000313" key="2">
    <source>
        <dbReference type="Proteomes" id="UP000271624"/>
    </source>
</evidence>
<proteinExistence type="predicted"/>
<comment type="caution">
    <text evidence="1">The sequence shown here is derived from an EMBL/GenBank/DDBJ whole genome shotgun (WGS) entry which is preliminary data.</text>
</comment>
<name>A0A3S1CCK2_9CYAN</name>
<reference evidence="1" key="1">
    <citation type="submission" date="2018-12" db="EMBL/GenBank/DDBJ databases">
        <authorList>
            <person name="Will S."/>
            <person name="Neumann-Schaal M."/>
            <person name="Henke P."/>
        </authorList>
    </citation>
    <scope>NUCLEOTIDE SEQUENCE</scope>
    <source>
        <strain evidence="1">PCC 7102</strain>
    </source>
</reference>
<organism evidence="1 2">
    <name type="scientific">Dulcicalothrix desertica PCC 7102</name>
    <dbReference type="NCBI Taxonomy" id="232991"/>
    <lineage>
        <taxon>Bacteria</taxon>
        <taxon>Bacillati</taxon>
        <taxon>Cyanobacteriota</taxon>
        <taxon>Cyanophyceae</taxon>
        <taxon>Nostocales</taxon>
        <taxon>Calotrichaceae</taxon>
        <taxon>Dulcicalothrix</taxon>
    </lineage>
</organism>
<dbReference type="Proteomes" id="UP000271624">
    <property type="component" value="Unassembled WGS sequence"/>
</dbReference>
<dbReference type="EMBL" id="RSCL01000010">
    <property type="protein sequence ID" value="RUT04576.1"/>
    <property type="molecule type" value="Genomic_DNA"/>
</dbReference>
<reference evidence="1" key="2">
    <citation type="journal article" date="2019" name="Genome Biol. Evol.">
        <title>Day and night: Metabolic profiles and evolutionary relationships of six axenic non-marine cyanobacteria.</title>
        <authorList>
            <person name="Will S.E."/>
            <person name="Henke P."/>
            <person name="Boedeker C."/>
            <person name="Huang S."/>
            <person name="Brinkmann H."/>
            <person name="Rohde M."/>
            <person name="Jarek M."/>
            <person name="Friedl T."/>
            <person name="Seufert S."/>
            <person name="Schumacher M."/>
            <person name="Overmann J."/>
            <person name="Neumann-Schaal M."/>
            <person name="Petersen J."/>
        </authorList>
    </citation>
    <scope>NUCLEOTIDE SEQUENCE [LARGE SCALE GENOMIC DNA]</scope>
    <source>
        <strain evidence="1">PCC 7102</strain>
    </source>
</reference>
<accession>A0A3S1CCK2</accession>
<dbReference type="AlphaFoldDB" id="A0A3S1CCK2"/>
<keyword evidence="2" id="KW-1185">Reference proteome</keyword>
<evidence type="ECO:0000313" key="1">
    <source>
        <dbReference type="EMBL" id="RUT04576.1"/>
    </source>
</evidence>
<sequence length="117" mass="12946">MAIEADIAANPERAKYKKIPLESIKSALQGSDPASLAMEAFDTNGIEGKPRKVEVAYPQPNQALVTITQNDLVKNSRDTVRYRVELSTFGRTILATSPPMWQIVWVGKRNSNENSAE</sequence>
<protein>
    <submittedName>
        <fullName evidence="1">Uncharacterized protein</fullName>
    </submittedName>
</protein>
<gene>
    <name evidence="1" type="ORF">DSM106972_041450</name>
</gene>